<dbReference type="GO" id="GO:0004315">
    <property type="term" value="F:3-oxoacyl-[acyl-carrier-protein] synthase activity"/>
    <property type="evidence" value="ECO:0007669"/>
    <property type="project" value="InterPro"/>
</dbReference>
<dbReference type="PROSITE" id="PS00606">
    <property type="entry name" value="KS3_1"/>
    <property type="match status" value="1"/>
</dbReference>
<dbReference type="InterPro" id="IPR016039">
    <property type="entry name" value="Thiolase-like"/>
</dbReference>
<dbReference type="CDD" id="cd00833">
    <property type="entry name" value="PKS"/>
    <property type="match status" value="1"/>
</dbReference>
<dbReference type="InterPro" id="IPR050091">
    <property type="entry name" value="PKS_NRPS_Biosynth_Enz"/>
</dbReference>
<accession>A0A841BK85</accession>
<protein>
    <submittedName>
        <fullName evidence="7">Acyl transferase domain-containing protein</fullName>
    </submittedName>
</protein>
<dbReference type="InterPro" id="IPR014031">
    <property type="entry name" value="Ketoacyl_synth_C"/>
</dbReference>
<evidence type="ECO:0000256" key="3">
    <source>
        <dbReference type="ARBA" id="ARBA00022679"/>
    </source>
</evidence>
<dbReference type="SMART" id="SM00825">
    <property type="entry name" value="PKS_KS"/>
    <property type="match status" value="1"/>
</dbReference>
<evidence type="ECO:0000256" key="4">
    <source>
        <dbReference type="RuleBase" id="RU003694"/>
    </source>
</evidence>
<dbReference type="PANTHER" id="PTHR43775">
    <property type="entry name" value="FATTY ACID SYNTHASE"/>
    <property type="match status" value="1"/>
</dbReference>
<sequence length="477" mass="50133">MPEPAPPAPVAIIGAACRTAGADSVAELWQLSTQGRRMAGPIPDDRLTGWPDDLPASLRPYGFLLDGIDRFDAELFELSPRAAAWTDPQHRLMLELSWRTLEDAGVTPDELRGADVGVFAGGINADYRELMFLTRRGDSCVPQGTFSTFLANRISYFYDWRGLSMVVDTACSASLTALVLAVRALRQGDLPLALVGSANIICNGFGLSTSVRGRLLSPSGESVSFDAGADGYIRGEGGGCVLLKLLDRAVADGDRIVGVIRGAEVSHDGRAGGSTAPDPYTQGELILRAAARAGVDPATIGYLEAHGTGTPVGDPVEVHGVVDALGRHPGGMPSAAGGPGGKLWVGSVKSNVGHLEGAAGIVGLIRATQVLAHGLIPPVAGLRRVNPAIDTGGAPVEIAAEIVEWPDGPVPRRAGVSSYGLGGSNAHVLLEQPPAGYRPRREPIAPRPFRHRSHWFDRTNRPTTPPEPTRSTHTDVR</sequence>
<dbReference type="PROSITE" id="PS52004">
    <property type="entry name" value="KS3_2"/>
    <property type="match status" value="1"/>
</dbReference>
<feature type="region of interest" description="Disordered" evidence="5">
    <location>
        <begin position="434"/>
        <end position="477"/>
    </location>
</feature>
<dbReference type="AlphaFoldDB" id="A0A841BK85"/>
<keyword evidence="1" id="KW-0596">Phosphopantetheine</keyword>
<organism evidence="7 8">
    <name type="scientific">Allocatelliglobosispora scoriae</name>
    <dbReference type="NCBI Taxonomy" id="643052"/>
    <lineage>
        <taxon>Bacteria</taxon>
        <taxon>Bacillati</taxon>
        <taxon>Actinomycetota</taxon>
        <taxon>Actinomycetes</taxon>
        <taxon>Micromonosporales</taxon>
        <taxon>Micromonosporaceae</taxon>
        <taxon>Allocatelliglobosispora</taxon>
    </lineage>
</organism>
<comment type="caution">
    <text evidence="7">The sequence shown here is derived from an EMBL/GenBank/DDBJ whole genome shotgun (WGS) entry which is preliminary data.</text>
</comment>
<dbReference type="PANTHER" id="PTHR43775:SF37">
    <property type="entry name" value="SI:DKEY-61P9.11"/>
    <property type="match status" value="1"/>
</dbReference>
<reference evidence="7 8" key="1">
    <citation type="submission" date="2020-08" db="EMBL/GenBank/DDBJ databases">
        <title>Sequencing the genomes of 1000 actinobacteria strains.</title>
        <authorList>
            <person name="Klenk H.-P."/>
        </authorList>
    </citation>
    <scope>NUCLEOTIDE SEQUENCE [LARGE SCALE GENOMIC DNA]</scope>
    <source>
        <strain evidence="7 8">DSM 45362</strain>
    </source>
</reference>
<comment type="similarity">
    <text evidence="4">Belongs to the thiolase-like superfamily. Beta-ketoacyl-ACP synthases family.</text>
</comment>
<proteinExistence type="inferred from homology"/>
<dbReference type="Pfam" id="PF00109">
    <property type="entry name" value="ketoacyl-synt"/>
    <property type="match status" value="1"/>
</dbReference>
<dbReference type="GO" id="GO:0004312">
    <property type="term" value="F:fatty acid synthase activity"/>
    <property type="evidence" value="ECO:0007669"/>
    <property type="project" value="TreeGrafter"/>
</dbReference>
<dbReference type="SUPFAM" id="SSF53901">
    <property type="entry name" value="Thiolase-like"/>
    <property type="match status" value="1"/>
</dbReference>
<evidence type="ECO:0000256" key="5">
    <source>
        <dbReference type="SAM" id="MobiDB-lite"/>
    </source>
</evidence>
<keyword evidence="8" id="KW-1185">Reference proteome</keyword>
<dbReference type="EMBL" id="JACHMN010000001">
    <property type="protein sequence ID" value="MBB5867758.1"/>
    <property type="molecule type" value="Genomic_DNA"/>
</dbReference>
<evidence type="ECO:0000313" key="8">
    <source>
        <dbReference type="Proteomes" id="UP000587527"/>
    </source>
</evidence>
<evidence type="ECO:0000256" key="2">
    <source>
        <dbReference type="ARBA" id="ARBA00022553"/>
    </source>
</evidence>
<dbReference type="InterPro" id="IPR020841">
    <property type="entry name" value="PKS_Beta-ketoAc_synthase_dom"/>
</dbReference>
<name>A0A841BK85_9ACTN</name>
<dbReference type="Proteomes" id="UP000587527">
    <property type="component" value="Unassembled WGS sequence"/>
</dbReference>
<dbReference type="Pfam" id="PF02801">
    <property type="entry name" value="Ketoacyl-synt_C"/>
    <property type="match status" value="1"/>
</dbReference>
<evidence type="ECO:0000259" key="6">
    <source>
        <dbReference type="PROSITE" id="PS52004"/>
    </source>
</evidence>
<evidence type="ECO:0000313" key="7">
    <source>
        <dbReference type="EMBL" id="MBB5867758.1"/>
    </source>
</evidence>
<dbReference type="InterPro" id="IPR018201">
    <property type="entry name" value="Ketoacyl_synth_AS"/>
</dbReference>
<keyword evidence="2" id="KW-0597">Phosphoprotein</keyword>
<evidence type="ECO:0000256" key="1">
    <source>
        <dbReference type="ARBA" id="ARBA00022450"/>
    </source>
</evidence>
<feature type="domain" description="Ketosynthase family 3 (KS3)" evidence="6">
    <location>
        <begin position="7"/>
        <end position="432"/>
    </location>
</feature>
<dbReference type="RefSeq" id="WP_184832893.1">
    <property type="nucleotide sequence ID" value="NZ_JACHMN010000001.1"/>
</dbReference>
<gene>
    <name evidence="7" type="ORF">F4553_001137</name>
</gene>
<keyword evidence="3 4" id="KW-0808">Transferase</keyword>
<dbReference type="Gene3D" id="3.40.47.10">
    <property type="match status" value="1"/>
</dbReference>
<dbReference type="InterPro" id="IPR014030">
    <property type="entry name" value="Ketoacyl_synth_N"/>
</dbReference>
<dbReference type="GO" id="GO:0006633">
    <property type="term" value="P:fatty acid biosynthetic process"/>
    <property type="evidence" value="ECO:0007669"/>
    <property type="project" value="InterPro"/>
</dbReference>